<evidence type="ECO:0000313" key="3">
    <source>
        <dbReference type="EMBL" id="OOM62460.1"/>
    </source>
</evidence>
<evidence type="ECO:0000256" key="1">
    <source>
        <dbReference type="SAM" id="Phobius"/>
    </source>
</evidence>
<feature type="transmembrane region" description="Helical" evidence="1">
    <location>
        <begin position="47"/>
        <end position="65"/>
    </location>
</feature>
<keyword evidence="1" id="KW-1133">Transmembrane helix</keyword>
<keyword evidence="1" id="KW-0812">Transmembrane</keyword>
<gene>
    <name evidence="3" type="ORF">CLBCK_17270</name>
</gene>
<accession>A0A1S8SA88</accession>
<organism evidence="3 4">
    <name type="scientific">Clostridium beijerinckii</name>
    <name type="common">Clostridium MP</name>
    <dbReference type="NCBI Taxonomy" id="1520"/>
    <lineage>
        <taxon>Bacteria</taxon>
        <taxon>Bacillati</taxon>
        <taxon>Bacillota</taxon>
        <taxon>Clostridia</taxon>
        <taxon>Eubacteriales</taxon>
        <taxon>Clostridiaceae</taxon>
        <taxon>Clostridium</taxon>
    </lineage>
</organism>
<dbReference type="Proteomes" id="UP000190973">
    <property type="component" value="Unassembled WGS sequence"/>
</dbReference>
<name>A0A1S8SA88_CLOBE</name>
<keyword evidence="1" id="KW-0472">Membrane</keyword>
<comment type="caution">
    <text evidence="3">The sequence shown here is derived from an EMBL/GenBank/DDBJ whole genome shotgun (WGS) entry which is preliminary data.</text>
</comment>
<proteinExistence type="predicted"/>
<dbReference type="AlphaFoldDB" id="A0A1S8SA88"/>
<dbReference type="EMBL" id="LZZI01000023">
    <property type="protein sequence ID" value="OOM62460.1"/>
    <property type="molecule type" value="Genomic_DNA"/>
</dbReference>
<feature type="transmembrane region" description="Helical" evidence="1">
    <location>
        <begin position="6"/>
        <end position="26"/>
    </location>
</feature>
<feature type="domain" description="DUF5673" evidence="2">
    <location>
        <begin position="101"/>
        <end position="165"/>
    </location>
</feature>
<evidence type="ECO:0000259" key="2">
    <source>
        <dbReference type="Pfam" id="PF18923"/>
    </source>
</evidence>
<dbReference type="Pfam" id="PF18923">
    <property type="entry name" value="DUF5673"/>
    <property type="match status" value="1"/>
</dbReference>
<evidence type="ECO:0000313" key="4">
    <source>
        <dbReference type="Proteomes" id="UP000190973"/>
    </source>
</evidence>
<protein>
    <recommendedName>
        <fullName evidence="2">DUF5673 domain-containing protein</fullName>
    </recommendedName>
</protein>
<reference evidence="3 4" key="1">
    <citation type="submission" date="2016-05" db="EMBL/GenBank/DDBJ databases">
        <title>Microbial solvent formation.</title>
        <authorList>
            <person name="Poehlein A."/>
            <person name="Montoya Solano J.D."/>
            <person name="Flitsch S."/>
            <person name="Krabben P."/>
            <person name="Duerre P."/>
            <person name="Daniel R."/>
        </authorList>
    </citation>
    <scope>NUCLEOTIDE SEQUENCE [LARGE SCALE GENOMIC DNA]</scope>
    <source>
        <strain evidence="3 4">DSM 53</strain>
    </source>
</reference>
<sequence>MYNLNKFSVFSFINIVMIILGIWIFLKDIYTSYIHGRNIVKAKKDTGSIIFWGISLIFWCILSWVNIKLYLSYRNNIINNIFTSILGIEISISNIIPSLRSLGIRENGVYKSGYFYKWSKIKSYNWTSPNTIEFKVSTFFKINSSFEFTIDEETKPKVDEVIQRNIAL</sequence>
<dbReference type="InterPro" id="IPR043730">
    <property type="entry name" value="DUF5673"/>
</dbReference>